<reference evidence="1" key="1">
    <citation type="submission" date="2018-02" db="EMBL/GenBank/DDBJ databases">
        <title>Rhizophora mucronata_Transcriptome.</title>
        <authorList>
            <person name="Meera S.P."/>
            <person name="Sreeshan A."/>
            <person name="Augustine A."/>
        </authorList>
    </citation>
    <scope>NUCLEOTIDE SEQUENCE</scope>
    <source>
        <tissue evidence="1">Leaf</tissue>
    </source>
</reference>
<sequence>MKGFGEKRYQYQHLIR</sequence>
<organism evidence="1">
    <name type="scientific">Rhizophora mucronata</name>
    <name type="common">Asiatic mangrove</name>
    <dbReference type="NCBI Taxonomy" id="61149"/>
    <lineage>
        <taxon>Eukaryota</taxon>
        <taxon>Viridiplantae</taxon>
        <taxon>Streptophyta</taxon>
        <taxon>Embryophyta</taxon>
        <taxon>Tracheophyta</taxon>
        <taxon>Spermatophyta</taxon>
        <taxon>Magnoliopsida</taxon>
        <taxon>eudicotyledons</taxon>
        <taxon>Gunneridae</taxon>
        <taxon>Pentapetalae</taxon>
        <taxon>rosids</taxon>
        <taxon>fabids</taxon>
        <taxon>Malpighiales</taxon>
        <taxon>Rhizophoraceae</taxon>
        <taxon>Rhizophora</taxon>
    </lineage>
</organism>
<name>A0A2P2KRA6_RHIMU</name>
<dbReference type="GO" id="GO:0016740">
    <property type="term" value="F:transferase activity"/>
    <property type="evidence" value="ECO:0007669"/>
    <property type="project" value="UniProtKB-KW"/>
</dbReference>
<protein>
    <submittedName>
        <fullName evidence="1">4-hydroxybenzoate polyprenyltransferase 4-HB polyprenyltransferase Para-hydroxybenzoatepolyprenyltransferase</fullName>
    </submittedName>
</protein>
<evidence type="ECO:0000313" key="1">
    <source>
        <dbReference type="EMBL" id="MBX08255.1"/>
    </source>
</evidence>
<dbReference type="EMBL" id="GGEC01027771">
    <property type="protein sequence ID" value="MBX08255.1"/>
    <property type="molecule type" value="Transcribed_RNA"/>
</dbReference>
<accession>A0A2P2KRA6</accession>
<dbReference type="AlphaFoldDB" id="A0A2P2KRA6"/>
<keyword evidence="1" id="KW-0808">Transferase</keyword>
<proteinExistence type="predicted"/>